<sequence>MTNHLYATSYEVNPLTLAILSRKDEKGRTTAYVLEQDAEYVVSRTPTNIIDQSCSYFGASLKGRQEGTRSICGITHKAPISIDPASGMYFFPTASPSNALCSWIAHSHIETLHSLPNQNTEITFKNGTSIVVEASQGSIMNQVQRTAHFRYLLDKRLQGLPRSFGTSERLPVI</sequence>
<gene>
    <name evidence="1" type="ORF">QR721_04735</name>
</gene>
<evidence type="ECO:0000313" key="2">
    <source>
        <dbReference type="Proteomes" id="UP001180087"/>
    </source>
</evidence>
<keyword evidence="2" id="KW-1185">Reference proteome</keyword>
<evidence type="ECO:0000313" key="1">
    <source>
        <dbReference type="EMBL" id="WLV25520.1"/>
    </source>
</evidence>
<organism evidence="1 2">
    <name type="scientific">Aciduricibacillus chroicocephali</name>
    <dbReference type="NCBI Taxonomy" id="3054939"/>
    <lineage>
        <taxon>Bacteria</taxon>
        <taxon>Bacillati</taxon>
        <taxon>Bacillota</taxon>
        <taxon>Bacilli</taxon>
        <taxon>Bacillales</taxon>
        <taxon>Bacillaceae</taxon>
        <taxon>Aciduricibacillus</taxon>
    </lineage>
</organism>
<accession>A0ABY9KXY9</accession>
<dbReference type="PIRSF" id="PIRSF011560">
    <property type="entry name" value="ComK"/>
    <property type="match status" value="1"/>
</dbReference>
<dbReference type="EMBL" id="CP129113">
    <property type="protein sequence ID" value="WLV25520.1"/>
    <property type="molecule type" value="Genomic_DNA"/>
</dbReference>
<name>A0ABY9KXY9_9BACI</name>
<reference evidence="1" key="1">
    <citation type="submission" date="2023-06" db="EMBL/GenBank/DDBJ databases">
        <title>A Treasure from Seagulls: Isolation and Description of Aciduricobacillus qingdaonensis gen. nov., sp. nov., a Rare Obligately Uric Acid-utilizing Member in the Family Bacillaceae.</title>
        <authorList>
            <person name="Liu W."/>
            <person name="Wang B."/>
        </authorList>
    </citation>
    <scope>NUCLEOTIDE SEQUENCE</scope>
    <source>
        <strain evidence="1">44XB</strain>
    </source>
</reference>
<dbReference type="InterPro" id="IPR010461">
    <property type="entry name" value="ComK"/>
</dbReference>
<dbReference type="Pfam" id="PF06338">
    <property type="entry name" value="ComK"/>
    <property type="match status" value="1"/>
</dbReference>
<dbReference type="Proteomes" id="UP001180087">
    <property type="component" value="Chromosome"/>
</dbReference>
<proteinExistence type="predicted"/>
<dbReference type="RefSeq" id="WP_348029311.1">
    <property type="nucleotide sequence ID" value="NZ_CP129113.1"/>
</dbReference>
<protein>
    <submittedName>
        <fullName evidence="1">Competence protein ComK</fullName>
    </submittedName>
</protein>